<dbReference type="SUPFAM" id="SSF53474">
    <property type="entry name" value="alpha/beta-Hydrolases"/>
    <property type="match status" value="1"/>
</dbReference>
<dbReference type="Gene3D" id="3.40.50.1820">
    <property type="entry name" value="alpha/beta hydrolase"/>
    <property type="match status" value="1"/>
</dbReference>
<reference evidence="1 2" key="2">
    <citation type="submission" date="2019-01" db="EMBL/GenBank/DDBJ databases">
        <authorList>
            <person name="Li Y."/>
        </authorList>
    </citation>
    <scope>NUCLEOTIDE SEQUENCE [LARGE SCALE GENOMIC DNA]</scope>
    <source>
        <strain evidence="1 2">D19-10-3-21</strain>
    </source>
</reference>
<evidence type="ECO:0000313" key="1">
    <source>
        <dbReference type="EMBL" id="RWR31894.1"/>
    </source>
</evidence>
<evidence type="ECO:0008006" key="3">
    <source>
        <dbReference type="Google" id="ProtNLM"/>
    </source>
</evidence>
<dbReference type="EMBL" id="SAUX01000002">
    <property type="protein sequence ID" value="RWR31894.1"/>
    <property type="molecule type" value="Genomic_DNA"/>
</dbReference>
<proteinExistence type="predicted"/>
<dbReference type="RefSeq" id="WP_128235907.1">
    <property type="nucleotide sequence ID" value="NZ_SAUX01000002.1"/>
</dbReference>
<dbReference type="AlphaFoldDB" id="A0A443KGL1"/>
<gene>
    <name evidence="1" type="ORF">D2T31_02705</name>
</gene>
<dbReference type="InterPro" id="IPR029058">
    <property type="entry name" value="AB_hydrolase_fold"/>
</dbReference>
<sequence length="136" mass="14974">MARHSVPREHWPPVDEMFDRARANPNSPEVWAGSSLRFWADAIDRRILESLLAAETEFLLIQGGRDTATPPELARMVADRFAADGRCNLTYWEFPGLDHGLGDTEGISGMAGILRQAAVWAQAKSRAGAPSSCRKP</sequence>
<dbReference type="OrthoDB" id="7595824at2"/>
<reference evidence="1 2" key="1">
    <citation type="submission" date="2019-01" db="EMBL/GenBank/DDBJ databases">
        <title>Sinorhodobacter populi sp. nov. isolated from the symptomatic bark tissue of Populus euramericana canker.</title>
        <authorList>
            <person name="Xu G."/>
        </authorList>
    </citation>
    <scope>NUCLEOTIDE SEQUENCE [LARGE SCALE GENOMIC DNA]</scope>
    <source>
        <strain evidence="1 2">D19-10-3-21</strain>
    </source>
</reference>
<dbReference type="Proteomes" id="UP000285295">
    <property type="component" value="Unassembled WGS sequence"/>
</dbReference>
<protein>
    <recommendedName>
        <fullName evidence="3">Peptidase S9 prolyl oligopeptidase catalytic domain-containing protein</fullName>
    </recommendedName>
</protein>
<comment type="caution">
    <text evidence="1">The sequence shown here is derived from an EMBL/GenBank/DDBJ whole genome shotgun (WGS) entry which is preliminary data.</text>
</comment>
<evidence type="ECO:0000313" key="2">
    <source>
        <dbReference type="Proteomes" id="UP000285295"/>
    </source>
</evidence>
<organism evidence="1 2">
    <name type="scientific">Paenirhodobacter populi</name>
    <dbReference type="NCBI Taxonomy" id="2306993"/>
    <lineage>
        <taxon>Bacteria</taxon>
        <taxon>Pseudomonadati</taxon>
        <taxon>Pseudomonadota</taxon>
        <taxon>Alphaproteobacteria</taxon>
        <taxon>Rhodobacterales</taxon>
        <taxon>Rhodobacter group</taxon>
        <taxon>Paenirhodobacter</taxon>
    </lineage>
</organism>
<name>A0A443KGL1_9RHOB</name>
<accession>A0A443KGL1</accession>